<sequence>MTFKIDELLTDKYSNFEMPKKAAQSDMEYARATAKKMNLHAIAAFKLAKKRSVIITPSHIILSKGEKFLFHDFFEWKAIRTMQINGTSLNIRYVRYKDRSEETIDLHFNKSDFYNFLSIMCDTIQRVLHKDELQRINIQQFNAPPVTLNTKSALARFKMTMYKDSKTMLTETDQYILDLIYYGSKTVDIAEIPDGEKYFRTICTVVPFMLSTRVLKVPILRDVSVYQYVAKLMERNSLLKGIELSGECKKLLPMLMDSIQGNPDGHINSLSFTLTDFDKKELDYLYNAVVHGNIQALAFHSAITKTAYPGFYATFLSEQLMNNLRILNLDRTPGLDLNKLFSKIQNIQMLSLESCELDIGYTLNLIALNSFVRLKGLNLSGNHAVSMPLKEYQVSPSLQYIYADNVTWPSDTLSEYIDYIFVQVPNRLSLSVKHAIATENEFLKLFSYLETTTFAALEELFWDQNPIHPKLFQFLKRNTALLTLQMNTGFIEDNIMNDEKSLTSTNITEDNQLRNTTVTLEINDIIESLIDYLKSATSLHTLVLRGTKLRYLGHLTIPILGAIVTLKNLRILDMEYSHGGDEALHWFANIHSHMPQLKEVCFDGLYPSDVHELIRVYENFVQFNEDLLVSYPRLDIEEFNNKNLINQKSIRKFRKALFYEPIIHTPKKSGKYSLKPVKNELSKPSMLYLMQHHDGFPFYISKEWKKRINTKEMLLTGDPDRTSVFQTAPIERLISLLQEEELRHSKKLESSKKKYATMTNFNPQMFSSRFSSTKFSNDEIIVKRDVKVQDDSRIYQKLPKAETFDGFDLAVHNYDLPPPIDTNLPVDQWKKYDKEFRLSNLFDAIQSSH</sequence>
<evidence type="ECO:0000313" key="1">
    <source>
        <dbReference type="EMBL" id="OHT14027.1"/>
    </source>
</evidence>
<protein>
    <recommendedName>
        <fullName evidence="3">Leucine Rich Repeat family protein</fullName>
    </recommendedName>
</protein>
<gene>
    <name evidence="1" type="ORF">TRFO_15684</name>
</gene>
<dbReference type="AlphaFoldDB" id="A0A1J4KRY4"/>
<dbReference type="RefSeq" id="XP_068367163.1">
    <property type="nucleotide sequence ID" value="XM_068498519.1"/>
</dbReference>
<evidence type="ECO:0008006" key="3">
    <source>
        <dbReference type="Google" id="ProtNLM"/>
    </source>
</evidence>
<dbReference type="OrthoDB" id="1111833at2759"/>
<dbReference type="Proteomes" id="UP000179807">
    <property type="component" value="Unassembled WGS sequence"/>
</dbReference>
<dbReference type="VEuPathDB" id="TrichDB:TRFO_15684"/>
<evidence type="ECO:0000313" key="2">
    <source>
        <dbReference type="Proteomes" id="UP000179807"/>
    </source>
</evidence>
<comment type="caution">
    <text evidence="1">The sequence shown here is derived from an EMBL/GenBank/DDBJ whole genome shotgun (WGS) entry which is preliminary data.</text>
</comment>
<organism evidence="1 2">
    <name type="scientific">Tritrichomonas foetus</name>
    <dbReference type="NCBI Taxonomy" id="1144522"/>
    <lineage>
        <taxon>Eukaryota</taxon>
        <taxon>Metamonada</taxon>
        <taxon>Parabasalia</taxon>
        <taxon>Tritrichomonadida</taxon>
        <taxon>Tritrichomonadidae</taxon>
        <taxon>Tritrichomonas</taxon>
    </lineage>
</organism>
<proteinExistence type="predicted"/>
<accession>A0A1J4KRY4</accession>
<dbReference type="GeneID" id="94833223"/>
<dbReference type="SUPFAM" id="SSF52047">
    <property type="entry name" value="RNI-like"/>
    <property type="match status" value="1"/>
</dbReference>
<dbReference type="EMBL" id="MLAK01000431">
    <property type="protein sequence ID" value="OHT14027.1"/>
    <property type="molecule type" value="Genomic_DNA"/>
</dbReference>
<dbReference type="InterPro" id="IPR032675">
    <property type="entry name" value="LRR_dom_sf"/>
</dbReference>
<keyword evidence="2" id="KW-1185">Reference proteome</keyword>
<name>A0A1J4KRY4_9EUKA</name>
<dbReference type="Gene3D" id="3.80.10.10">
    <property type="entry name" value="Ribonuclease Inhibitor"/>
    <property type="match status" value="1"/>
</dbReference>
<reference evidence="1" key="1">
    <citation type="submission" date="2016-10" db="EMBL/GenBank/DDBJ databases">
        <authorList>
            <person name="Benchimol M."/>
            <person name="Almeida L.G."/>
            <person name="Vasconcelos A.T."/>
            <person name="Perreira-Neves A."/>
            <person name="Rosa I.A."/>
            <person name="Tasca T."/>
            <person name="Bogo M.R."/>
            <person name="de Souza W."/>
        </authorList>
    </citation>
    <scope>NUCLEOTIDE SEQUENCE [LARGE SCALE GENOMIC DNA]</scope>
    <source>
        <strain evidence="1">K</strain>
    </source>
</reference>